<accession>A0A9E8ZAR5</accession>
<evidence type="ECO:0000256" key="1">
    <source>
        <dbReference type="SAM" id="Phobius"/>
    </source>
</evidence>
<gene>
    <name evidence="2" type="ORF">OXH18_21675</name>
</gene>
<keyword evidence="1" id="KW-1133">Transmembrane helix</keyword>
<keyword evidence="1" id="KW-0812">Transmembrane</keyword>
<protein>
    <submittedName>
        <fullName evidence="2">Uncharacterized protein</fullName>
    </submittedName>
</protein>
<evidence type="ECO:0000313" key="3">
    <source>
        <dbReference type="Proteomes" id="UP001163152"/>
    </source>
</evidence>
<dbReference type="Proteomes" id="UP001163152">
    <property type="component" value="Chromosome"/>
</dbReference>
<name>A0A9E8ZAR5_9CYAN</name>
<organism evidence="2 3">
    <name type="scientific">Thermocoleostomius sinensis A174</name>
    <dbReference type="NCBI Taxonomy" id="2016057"/>
    <lineage>
        <taxon>Bacteria</taxon>
        <taxon>Bacillati</taxon>
        <taxon>Cyanobacteriota</taxon>
        <taxon>Cyanophyceae</taxon>
        <taxon>Oculatellales</taxon>
        <taxon>Oculatellaceae</taxon>
        <taxon>Thermocoleostomius</taxon>
    </lineage>
</organism>
<feature type="transmembrane region" description="Helical" evidence="1">
    <location>
        <begin position="136"/>
        <end position="153"/>
    </location>
</feature>
<dbReference type="AlphaFoldDB" id="A0A9E8ZAR5"/>
<reference evidence="2" key="1">
    <citation type="submission" date="2022-12" db="EMBL/GenBank/DDBJ databases">
        <title>Polyphasic identification of a Novel Hot-Spring Cyanobacterium Ocullathermofonsia sinensis gen nov. sp. nov. and Genomic Insights on its Adaptations to the Thermal Habitat.</title>
        <authorList>
            <person name="Daroch M."/>
            <person name="Tang J."/>
            <person name="Jiang Y."/>
        </authorList>
    </citation>
    <scope>NUCLEOTIDE SEQUENCE</scope>
    <source>
        <strain evidence="2">PKUAC-SCTA174</strain>
    </source>
</reference>
<feature type="transmembrane region" description="Helical" evidence="1">
    <location>
        <begin position="110"/>
        <end position="130"/>
    </location>
</feature>
<dbReference type="EMBL" id="CP113797">
    <property type="protein sequence ID" value="WAL59755.1"/>
    <property type="molecule type" value="Genomic_DNA"/>
</dbReference>
<dbReference type="RefSeq" id="WP_268609549.1">
    <property type="nucleotide sequence ID" value="NZ_CP113797.1"/>
</dbReference>
<dbReference type="KEGG" id="tsin:OXH18_21675"/>
<sequence length="168" mass="18567">MTSFTRRLSIPELSERVLQMAKTGVYRESVFEALQPLATKQQIRKAIAHAKRFGLHSVASLRDAELGTYYQLDETKYQAWKHKLHAPDYFGEDADLMQQVTQATQSVQRLLRAAKVLAGILGLLGAIGAVTGHGQLSLALFSSAISVMGVWGLQRWIARSIPSSRTDA</sequence>
<evidence type="ECO:0000313" key="2">
    <source>
        <dbReference type="EMBL" id="WAL59755.1"/>
    </source>
</evidence>
<keyword evidence="1" id="KW-0472">Membrane</keyword>
<proteinExistence type="predicted"/>
<keyword evidence="3" id="KW-1185">Reference proteome</keyword>